<reference evidence="6 7" key="1">
    <citation type="journal article" date="2020" name="Genomics">
        <title>Complete, high-quality genomes from long-read metagenomic sequencing of two wolf lichen thalli reveals enigmatic genome architecture.</title>
        <authorList>
            <person name="McKenzie S.K."/>
            <person name="Walston R.F."/>
            <person name="Allen J.L."/>
        </authorList>
    </citation>
    <scope>NUCLEOTIDE SEQUENCE [LARGE SCALE GENOMIC DNA]</scope>
    <source>
        <strain evidence="6">WasteWater2</strain>
    </source>
</reference>
<keyword evidence="7" id="KW-1185">Reference proteome</keyword>
<name>A0A8H6L0Q4_9LECA</name>
<feature type="compositionally biased region" description="Polar residues" evidence="5">
    <location>
        <begin position="400"/>
        <end position="414"/>
    </location>
</feature>
<dbReference type="PANTHER" id="PTHR19920:SF0">
    <property type="entry name" value="CYTOSOLIC IRON-SULFUR PROTEIN ASSEMBLY PROTEIN CIAO1-RELATED"/>
    <property type="match status" value="1"/>
</dbReference>
<gene>
    <name evidence="3" type="primary">CIA1</name>
    <name evidence="6" type="ORF">HO173_010652</name>
</gene>
<dbReference type="InterPro" id="IPR015943">
    <property type="entry name" value="WD40/YVTN_repeat-like_dom_sf"/>
</dbReference>
<organism evidence="6 7">
    <name type="scientific">Letharia columbiana</name>
    <dbReference type="NCBI Taxonomy" id="112416"/>
    <lineage>
        <taxon>Eukaryota</taxon>
        <taxon>Fungi</taxon>
        <taxon>Dikarya</taxon>
        <taxon>Ascomycota</taxon>
        <taxon>Pezizomycotina</taxon>
        <taxon>Lecanoromycetes</taxon>
        <taxon>OSLEUM clade</taxon>
        <taxon>Lecanoromycetidae</taxon>
        <taxon>Lecanorales</taxon>
        <taxon>Lecanorineae</taxon>
        <taxon>Parmeliaceae</taxon>
        <taxon>Letharia</taxon>
    </lineage>
</organism>
<accession>A0A8H6L0Q4</accession>
<evidence type="ECO:0000313" key="6">
    <source>
        <dbReference type="EMBL" id="KAF6231152.1"/>
    </source>
</evidence>
<dbReference type="AlphaFoldDB" id="A0A8H6L0Q4"/>
<dbReference type="PROSITE" id="PS50294">
    <property type="entry name" value="WD_REPEATS_REGION"/>
    <property type="match status" value="2"/>
</dbReference>
<evidence type="ECO:0000313" key="7">
    <source>
        <dbReference type="Proteomes" id="UP000578531"/>
    </source>
</evidence>
<comment type="function">
    <text evidence="3">Essential component of the cytosolic iron-sulfur (Fe/S) protein assembly machinery. Required for the maturation of extramitochondrial Fe/S proteins.</text>
</comment>
<sequence>MPSASSLPQVSHLATLEPSSPSRAWLTAAHPTLPLLATCSSDKTVRIYSLTSFTLLSTITGGHKRSIRTCAWKPNLKGESVLATGSFDASVGIWRRYDNDMNPKPKDVLSGLDFDARDKAIASGQMGDEHAEEDEEDDDEWRFAIVLDGHESEVKSVAWSSGGNLLATCSRDKSVWIWEEVGDDDYETIAVMQEHEGDVKCVAWHPEEELLASASYDDDVRLWREDVDDWGCCGVLRGHGSTVWCVGWEGVVPRVLGNVEDGQKDTKERWVKRREASGPRLMSCSDDLSIRVWRRRPKEKVQQSRLSIIRSGTSEEDWVEEGQLPKAHSRPIYAIAWSKSGRVVSTGGDGAVVIYEERWKKAGGNAESKVTEAHEGGMGGAEVIGESKLDGAEPMEEVTNDTGSTSEADGQQGKQAEMEETPDATEWVVIAQIEGAHGVFEVNHVAWAPRRDKNGGSNVEQEELIVTTGDDGTVKVWTLDV</sequence>
<comment type="similarity">
    <text evidence="3">Belongs to the WD repeat CIA1 family.</text>
</comment>
<proteinExistence type="inferred from homology"/>
<keyword evidence="1 4" id="KW-0853">WD repeat</keyword>
<evidence type="ECO:0000256" key="5">
    <source>
        <dbReference type="SAM" id="MobiDB-lite"/>
    </source>
</evidence>
<dbReference type="GO" id="GO:0097361">
    <property type="term" value="C:cytosolic [4Fe-4S] assembly targeting complex"/>
    <property type="evidence" value="ECO:0007669"/>
    <property type="project" value="InterPro"/>
</dbReference>
<dbReference type="HAMAP" id="MF_03037">
    <property type="entry name" value="ciao1"/>
    <property type="match status" value="1"/>
</dbReference>
<comment type="caution">
    <text evidence="6">The sequence shown here is derived from an EMBL/GenBank/DDBJ whole genome shotgun (WGS) entry which is preliminary data.</text>
</comment>
<evidence type="ECO:0000256" key="3">
    <source>
        <dbReference type="HAMAP-Rule" id="MF_03037"/>
    </source>
</evidence>
<dbReference type="Proteomes" id="UP000578531">
    <property type="component" value="Unassembled WGS sequence"/>
</dbReference>
<dbReference type="EMBL" id="JACCJC010000060">
    <property type="protein sequence ID" value="KAF6231152.1"/>
    <property type="molecule type" value="Genomic_DNA"/>
</dbReference>
<feature type="repeat" description="WD" evidence="4">
    <location>
        <begin position="147"/>
        <end position="179"/>
    </location>
</feature>
<dbReference type="PANTHER" id="PTHR19920">
    <property type="entry name" value="WD40 PROTEIN CIAO1"/>
    <property type="match status" value="1"/>
</dbReference>
<evidence type="ECO:0000256" key="1">
    <source>
        <dbReference type="ARBA" id="ARBA00022574"/>
    </source>
</evidence>
<dbReference type="SUPFAM" id="SSF50978">
    <property type="entry name" value="WD40 repeat-like"/>
    <property type="match status" value="1"/>
</dbReference>
<feature type="repeat" description="WD" evidence="4">
    <location>
        <begin position="192"/>
        <end position="223"/>
    </location>
</feature>
<evidence type="ECO:0000256" key="4">
    <source>
        <dbReference type="PROSITE-ProRule" id="PRU00221"/>
    </source>
</evidence>
<dbReference type="InterPro" id="IPR036322">
    <property type="entry name" value="WD40_repeat_dom_sf"/>
</dbReference>
<dbReference type="GO" id="GO:0016226">
    <property type="term" value="P:iron-sulfur cluster assembly"/>
    <property type="evidence" value="ECO:0007669"/>
    <property type="project" value="UniProtKB-UniRule"/>
</dbReference>
<feature type="repeat" description="WD" evidence="4">
    <location>
        <begin position="464"/>
        <end position="481"/>
    </location>
</feature>
<keyword evidence="2" id="KW-0677">Repeat</keyword>
<dbReference type="OrthoDB" id="284782at2759"/>
<dbReference type="SMART" id="SM00320">
    <property type="entry name" value="WD40"/>
    <property type="match status" value="7"/>
</dbReference>
<dbReference type="InterPro" id="IPR028608">
    <property type="entry name" value="CIAO1/Cia1"/>
</dbReference>
<protein>
    <recommendedName>
        <fullName evidence="3">Probable cytosolic iron-sulfur protein assembly protein 1</fullName>
    </recommendedName>
</protein>
<dbReference type="Gene3D" id="2.130.10.10">
    <property type="entry name" value="YVTN repeat-like/Quinoprotein amine dehydrogenase"/>
    <property type="match status" value="2"/>
</dbReference>
<evidence type="ECO:0000256" key="2">
    <source>
        <dbReference type="ARBA" id="ARBA00022737"/>
    </source>
</evidence>
<feature type="region of interest" description="Disordered" evidence="5">
    <location>
        <begin position="389"/>
        <end position="422"/>
    </location>
</feature>
<dbReference type="PROSITE" id="PS50082">
    <property type="entry name" value="WD_REPEATS_2"/>
    <property type="match status" value="4"/>
</dbReference>
<dbReference type="Pfam" id="PF00400">
    <property type="entry name" value="WD40"/>
    <property type="match status" value="6"/>
</dbReference>
<feature type="repeat" description="WD" evidence="4">
    <location>
        <begin position="60"/>
        <end position="94"/>
    </location>
</feature>
<dbReference type="InterPro" id="IPR001680">
    <property type="entry name" value="WD40_rpt"/>
</dbReference>